<accession>A0AA35JCW6</accession>
<feature type="region of interest" description="Disordered" evidence="1">
    <location>
        <begin position="408"/>
        <end position="435"/>
    </location>
</feature>
<proteinExistence type="predicted"/>
<protein>
    <submittedName>
        <fullName evidence="2">Uncharacterized protein</fullName>
    </submittedName>
</protein>
<dbReference type="InterPro" id="IPR018837">
    <property type="entry name" value="TF_CRF1/IFH1"/>
</dbReference>
<feature type="compositionally biased region" description="Basic and acidic residues" evidence="1">
    <location>
        <begin position="74"/>
        <end position="110"/>
    </location>
</feature>
<feature type="compositionally biased region" description="Polar residues" evidence="1">
    <location>
        <begin position="309"/>
        <end position="318"/>
    </location>
</feature>
<sequence>MLVDIPAKSTMRRKSHLPNRNVPKEMSTTALSSSTSSAVSYSSNNDDGSFGFPSDSSFSDISDVESSYTSMKRLKSENRKDGKNHSYNVFEERNTNALEKETSLDNGPKIETDNRINHLLTSASRTTYVSNMRDGQAENRLDLPINKYGANEYYLSDSSLGITQKEEDIGVEVFRDGELDDCQVPSINDDELVNFQYPETETDIEFDEVFFTPLDDANREGKGLGSIEKDLNSSIFGQHTQLNSEDRLVSESNAFPILSTSNVSSLTEALHKIHEDKLRSPVDENFNSSNVVIDSNKIDTNYLYTNSRGGLSTPSLSSEDFKDESFDNDNKVDEVIYRDDDSTDEDEDLPPPNSRRRKIGSKACEIVDSRKVGINVPKLCMWSLSDKPFSVIDGLCTKSLYPLAENLSNCESSSSSSSPINPQEERKENTPFDNDSMLTDLLNISEVEAEKAPIRCSEYTREPFFETPKGPLSSFRDRGKVFQNKDIPYKLNVSKFTKRGNRHVSKDQSEGGNGTFCCSGSLPEEKKRNSRVRGRRLKQKQNQEKLYKEKLTSINNLLDNISPF</sequence>
<dbReference type="PANTHER" id="PTHR28057">
    <property type="entry name" value="PROTEIN IFH1-RELATED"/>
    <property type="match status" value="1"/>
</dbReference>
<dbReference type="GO" id="GO:0003712">
    <property type="term" value="F:transcription coregulator activity"/>
    <property type="evidence" value="ECO:0007669"/>
    <property type="project" value="InterPro"/>
</dbReference>
<evidence type="ECO:0000313" key="3">
    <source>
        <dbReference type="Proteomes" id="UP001162090"/>
    </source>
</evidence>
<evidence type="ECO:0000256" key="1">
    <source>
        <dbReference type="SAM" id="MobiDB-lite"/>
    </source>
</evidence>
<feature type="compositionally biased region" description="Basic and acidic residues" evidence="1">
    <location>
        <begin position="319"/>
        <end position="340"/>
    </location>
</feature>
<organism evidence="2 3">
    <name type="scientific">Saccharomyces uvarum</name>
    <name type="common">Yeast</name>
    <name type="synonym">Saccharomyces bayanus var. uvarum</name>
    <dbReference type="NCBI Taxonomy" id="230603"/>
    <lineage>
        <taxon>Eukaryota</taxon>
        <taxon>Fungi</taxon>
        <taxon>Dikarya</taxon>
        <taxon>Ascomycota</taxon>
        <taxon>Saccharomycotina</taxon>
        <taxon>Saccharomycetes</taxon>
        <taxon>Saccharomycetales</taxon>
        <taxon>Saccharomycetaceae</taxon>
        <taxon>Saccharomyces</taxon>
    </lineage>
</organism>
<feature type="compositionally biased region" description="Basic residues" evidence="1">
    <location>
        <begin position="528"/>
        <end position="539"/>
    </location>
</feature>
<name>A0AA35JCW6_SACUV</name>
<dbReference type="Pfam" id="PF10380">
    <property type="entry name" value="CRF1"/>
    <property type="match status" value="1"/>
</dbReference>
<gene>
    <name evidence="2" type="primary">SUVC02G3440</name>
    <name evidence="2" type="ORF">SUVC_02G3440</name>
</gene>
<evidence type="ECO:0000313" key="2">
    <source>
        <dbReference type="EMBL" id="CAI4055744.1"/>
    </source>
</evidence>
<dbReference type="PANTHER" id="PTHR28057:SF1">
    <property type="entry name" value="PROTEIN IFH1-RELATED"/>
    <property type="match status" value="1"/>
</dbReference>
<dbReference type="Proteomes" id="UP001162090">
    <property type="component" value="Chromosome 2"/>
</dbReference>
<dbReference type="AlphaFoldDB" id="A0AA35JCW6"/>
<dbReference type="EMBL" id="OX365913">
    <property type="protein sequence ID" value="CAI4055744.1"/>
    <property type="molecule type" value="Genomic_DNA"/>
</dbReference>
<feature type="region of interest" description="Disordered" evidence="1">
    <location>
        <begin position="500"/>
        <end position="542"/>
    </location>
</feature>
<feature type="region of interest" description="Disordered" evidence="1">
    <location>
        <begin position="309"/>
        <end position="361"/>
    </location>
</feature>
<feature type="region of interest" description="Disordered" evidence="1">
    <location>
        <begin position="1"/>
        <end position="46"/>
    </location>
</feature>
<reference evidence="2" key="1">
    <citation type="submission" date="2022-10" db="EMBL/GenBank/DDBJ databases">
        <authorList>
            <person name="Byrne P K."/>
        </authorList>
    </citation>
    <scope>NUCLEOTIDE SEQUENCE</scope>
    <source>
        <strain evidence="2">CBS7001</strain>
    </source>
</reference>
<feature type="region of interest" description="Disordered" evidence="1">
    <location>
        <begin position="73"/>
        <end position="110"/>
    </location>
</feature>
<feature type="compositionally biased region" description="Low complexity" evidence="1">
    <location>
        <begin position="27"/>
        <end position="46"/>
    </location>
</feature>
<dbReference type="GO" id="GO:0060962">
    <property type="term" value="P:regulation of ribosomal protein gene transcription by RNA polymerase II"/>
    <property type="evidence" value="ECO:0007669"/>
    <property type="project" value="InterPro"/>
</dbReference>